<gene>
    <name evidence="2" type="ORF">BISA_1361</name>
</gene>
<evidence type="ECO:0000313" key="2">
    <source>
        <dbReference type="EMBL" id="KFI93196.1"/>
    </source>
</evidence>
<comment type="caution">
    <text evidence="2">The sequence shown here is derived from an EMBL/GenBank/DDBJ whole genome shotgun (WGS) entry which is preliminary data.</text>
</comment>
<reference evidence="2 3" key="1">
    <citation type="submission" date="2014-03" db="EMBL/GenBank/DDBJ databases">
        <title>Genomics of Bifidobacteria.</title>
        <authorList>
            <person name="Ventura M."/>
            <person name="Milani C."/>
            <person name="Lugli G.A."/>
        </authorList>
    </citation>
    <scope>NUCLEOTIDE SEQUENCE [LARGE SCALE GENOMIC DNA]</scope>
    <source>
        <strain evidence="2 3">DSM 23967</strain>
    </source>
</reference>
<dbReference type="EMBL" id="JGZN01000006">
    <property type="protein sequence ID" value="KFI93196.1"/>
    <property type="molecule type" value="Genomic_DNA"/>
</dbReference>
<protein>
    <submittedName>
        <fullName evidence="2">Uncharacterized protein</fullName>
    </submittedName>
</protein>
<dbReference type="STRING" id="1437607.BISA_1361"/>
<dbReference type="Proteomes" id="UP000029066">
    <property type="component" value="Unassembled WGS sequence"/>
</dbReference>
<sequence length="111" mass="12298">MSITIRTAAPVEGLERIFTQLKTSPSIDLAVQGYELEDLAKRLKACDLTLAECVAGLRILNGTVTGLEERAWRIRLQINALGRTQPAITTTRPGTTTTERTTTNTWNPWND</sequence>
<feature type="region of interest" description="Disordered" evidence="1">
    <location>
        <begin position="85"/>
        <end position="111"/>
    </location>
</feature>
<evidence type="ECO:0000313" key="3">
    <source>
        <dbReference type="Proteomes" id="UP000029066"/>
    </source>
</evidence>
<name>A0A087DCE6_9BIFI</name>
<evidence type="ECO:0000256" key="1">
    <source>
        <dbReference type="SAM" id="MobiDB-lite"/>
    </source>
</evidence>
<dbReference type="RefSeq" id="WP_033890409.1">
    <property type="nucleotide sequence ID" value="NZ_JDUT01000003.1"/>
</dbReference>
<dbReference type="AlphaFoldDB" id="A0A087DCE6"/>
<accession>A0A087DCE6</accession>
<organism evidence="2 3">
    <name type="scientific">Bifidobacterium saguini DSM 23967</name>
    <dbReference type="NCBI Taxonomy" id="1437607"/>
    <lineage>
        <taxon>Bacteria</taxon>
        <taxon>Bacillati</taxon>
        <taxon>Actinomycetota</taxon>
        <taxon>Actinomycetes</taxon>
        <taxon>Bifidobacteriales</taxon>
        <taxon>Bifidobacteriaceae</taxon>
        <taxon>Bifidobacterium</taxon>
    </lineage>
</organism>
<proteinExistence type="predicted"/>
<feature type="compositionally biased region" description="Low complexity" evidence="1">
    <location>
        <begin position="89"/>
        <end position="111"/>
    </location>
</feature>